<feature type="modified residue" description="4-aspartylphosphate" evidence="12">
    <location>
        <position position="1142"/>
    </location>
</feature>
<evidence type="ECO:0000256" key="10">
    <source>
        <dbReference type="ARBA" id="ARBA00023125"/>
    </source>
</evidence>
<dbReference type="InterPro" id="IPR001789">
    <property type="entry name" value="Sig_transdc_resp-reg_receiver"/>
</dbReference>
<dbReference type="PROSITE" id="PS50110">
    <property type="entry name" value="RESPONSE_REGULATORY"/>
    <property type="match status" value="1"/>
</dbReference>
<evidence type="ECO:0000259" key="16">
    <source>
        <dbReference type="PROSITE" id="PS50110"/>
    </source>
</evidence>
<evidence type="ECO:0000256" key="13">
    <source>
        <dbReference type="SAM" id="SignalP"/>
    </source>
</evidence>
<dbReference type="Pfam" id="PF12833">
    <property type="entry name" value="HTH_18"/>
    <property type="match status" value="1"/>
</dbReference>
<dbReference type="SUPFAM" id="SSF52172">
    <property type="entry name" value="CheY-like"/>
    <property type="match status" value="1"/>
</dbReference>
<dbReference type="InterPro" id="IPR005467">
    <property type="entry name" value="His_kinase_dom"/>
</dbReference>
<keyword evidence="13" id="KW-0732">Signal</keyword>
<dbReference type="SMART" id="SM00387">
    <property type="entry name" value="HATPase_c"/>
    <property type="match status" value="1"/>
</dbReference>
<evidence type="ECO:0000259" key="15">
    <source>
        <dbReference type="PROSITE" id="PS50109"/>
    </source>
</evidence>
<dbReference type="CDD" id="cd17574">
    <property type="entry name" value="REC_OmpR"/>
    <property type="match status" value="1"/>
</dbReference>
<dbReference type="SMART" id="SM00342">
    <property type="entry name" value="HTH_ARAC"/>
    <property type="match status" value="1"/>
</dbReference>
<organism evidence="17 18">
    <name type="scientific">Rudanella paleaurantiibacter</name>
    <dbReference type="NCBI Taxonomy" id="2614655"/>
    <lineage>
        <taxon>Bacteria</taxon>
        <taxon>Pseudomonadati</taxon>
        <taxon>Bacteroidota</taxon>
        <taxon>Cytophagia</taxon>
        <taxon>Cytophagales</taxon>
        <taxon>Cytophagaceae</taxon>
        <taxon>Rudanella</taxon>
    </lineage>
</organism>
<dbReference type="Gene3D" id="1.10.287.130">
    <property type="match status" value="1"/>
</dbReference>
<dbReference type="SUPFAM" id="SSF47384">
    <property type="entry name" value="Homodimeric domain of signal transducing histidine kinase"/>
    <property type="match status" value="1"/>
</dbReference>
<evidence type="ECO:0000256" key="11">
    <source>
        <dbReference type="ARBA" id="ARBA00023163"/>
    </source>
</evidence>
<evidence type="ECO:0000256" key="8">
    <source>
        <dbReference type="ARBA" id="ARBA00023012"/>
    </source>
</evidence>
<dbReference type="PROSITE" id="PS01124">
    <property type="entry name" value="HTH_ARAC_FAMILY_2"/>
    <property type="match status" value="1"/>
</dbReference>
<comment type="catalytic activity">
    <reaction evidence="1">
        <text>ATP + protein L-histidine = ADP + protein N-phospho-L-histidine.</text>
        <dbReference type="EC" id="2.7.13.3"/>
    </reaction>
</comment>
<sequence length="1349" mass="152675">MPMRSAICFCLLSLLFVSIAVPISGQNVGAGRSDEFVIDYLDVRKGLLSNFVTRTISDDNNLKYFATEGGVSRYDGYGFKSYRPGGEYPQLVNENIETLFKDKDNNIWIGTKSGGVSVLDVKTNRIRNYNDILKTRDQRYLRVIALQQDANGNIWVGTWNKGVFVLDANARKLLAHHSSTEPVYKIIRDEHQNIWYISGRKLHKYDPSENRLFDFPTQYIMYDLVQDKVRNKLWMVGNTGPKVHLQSFRFDAQLVQEEPINLEATFMKSIAVDQKGRVWLGSWGDGLFISDLAVKGFQKINTNPQGSLFNNVNYSMILDIDIDPNGIAWLSTAHGGVLILYPNKGFNFMADARPSFPVDHNTIAIFQTRRGELLIGSLTDGLYRKTAGGQLEKIDQIADTRINTIYEKDNTLFIGTNRGLYVVKDGNFASAYLAFTNDKITAVYLDSQGILWIGSQQRGLKMTRFADDPKLANCQIYAEEQQGRFFIENNRINQIKEDRRGNIWLATYSGLNLLDRATGAFIPHHQLLSAQLPSVIINALYIKGSTLYLATPLGFADLSLTDKTLKLNTLYTTKNGLTNDFICSIEEDKTGQFWLSTTTSITRFDPKNKRFVNYDREDGVMINSFHIGSSFQGADGELYFGGANGIIRFRPADLSQAFTVPKVVWTKLMVNNQAIDVGEEVNGEVILDRAIQYTDEIALSYRQNHLSLSFAANDFFGADNVTYAYQLRGFKDGWVNMGGKNEINFTGLGAGTYELLVKASRNNQDWSPEKKLKIVVGVPPWLSWYAFVFYVCLAVGVLLLVRHISVRQARLKADLRIVQIEKEKEHALNEAKINFFTNISHEFRTPLTLIMSPVAEILDDLTLNGNLREKMVLVESNAKRMLNLINQLLDFRKSEHGLLKLKRVYSDFVPFAKEVFLSFQPIARNKNISYTFQSDLEEAPLEFDRDQMEIVLCNLLSNAFKYTPDNGTIRLRIYPKDDWLAIDVEDNGIGLSEESIRNLFNRFYQVQNAQTAKMVGSGLGLAFSKNIVDLHEGEITVRSELGKGTCFTVLLQADHAGAAPADEPLPDVAEAGTDGPIWPENNSLDISKQQKKDTVLVVDDNDDIRAYLNSLLKEDFTILEAENGLEALSITNRELPDLIICDVMMPLMDGITFCQEIKQQIATSHIPVILLTARSSVVYEVSGLQTGADDYITKPFNPIIIKTRIHTILENRKKLQEHYLNKVRFEPDTQQVNEVDLDALFIDKAIKLVNDNMQNENFGIEDMVEHLFMSQSTLYRKIKSLTGLSLTGFIRSVKLKNAAQMILQDNMKLSQVAYEVGFNDYKHFRKSFQQQFGCLPSDYRAKILEGVKE</sequence>
<dbReference type="Gene3D" id="2.60.40.10">
    <property type="entry name" value="Immunoglobulins"/>
    <property type="match status" value="1"/>
</dbReference>
<evidence type="ECO:0000256" key="12">
    <source>
        <dbReference type="PROSITE-ProRule" id="PRU00169"/>
    </source>
</evidence>
<dbReference type="InterPro" id="IPR018062">
    <property type="entry name" value="HTH_AraC-typ_CS"/>
</dbReference>
<keyword evidence="11" id="KW-0804">Transcription</keyword>
<dbReference type="InterPro" id="IPR018060">
    <property type="entry name" value="HTH_AraC"/>
</dbReference>
<dbReference type="InterPro" id="IPR015943">
    <property type="entry name" value="WD40/YVTN_repeat-like_dom_sf"/>
</dbReference>
<dbReference type="SMART" id="SM00388">
    <property type="entry name" value="HisKA"/>
    <property type="match status" value="1"/>
</dbReference>
<dbReference type="InterPro" id="IPR003661">
    <property type="entry name" value="HisK_dim/P_dom"/>
</dbReference>
<dbReference type="InterPro" id="IPR036890">
    <property type="entry name" value="HATPase_C_sf"/>
</dbReference>
<dbReference type="Pfam" id="PF00512">
    <property type="entry name" value="HisKA"/>
    <property type="match status" value="1"/>
</dbReference>
<dbReference type="FunFam" id="1.10.287.130:FF:000034">
    <property type="entry name" value="Two-component system sensor histidine kinase/response regulator"/>
    <property type="match status" value="1"/>
</dbReference>
<dbReference type="PRINTS" id="PR00344">
    <property type="entry name" value="BCTRLSENSOR"/>
</dbReference>
<dbReference type="Gene3D" id="3.40.50.2300">
    <property type="match status" value="1"/>
</dbReference>
<dbReference type="Pfam" id="PF02518">
    <property type="entry name" value="HATPase_c"/>
    <property type="match status" value="1"/>
</dbReference>
<dbReference type="InterPro" id="IPR003594">
    <property type="entry name" value="HATPase_dom"/>
</dbReference>
<dbReference type="InterPro" id="IPR036097">
    <property type="entry name" value="HisK_dim/P_sf"/>
</dbReference>
<name>A0A7J5TTR1_9BACT</name>
<dbReference type="SUPFAM" id="SSF63829">
    <property type="entry name" value="Calcium-dependent phosphotriesterase"/>
    <property type="match status" value="2"/>
</dbReference>
<dbReference type="InterPro" id="IPR004358">
    <property type="entry name" value="Sig_transdc_His_kin-like_C"/>
</dbReference>
<feature type="chain" id="PRO_5029916415" description="histidine kinase" evidence="13">
    <location>
        <begin position="21"/>
        <end position="1349"/>
    </location>
</feature>
<reference evidence="17 18" key="1">
    <citation type="submission" date="2019-10" db="EMBL/GenBank/DDBJ databases">
        <title>Rudanella paleaurantiibacter sp. nov., isolated from sludge.</title>
        <authorList>
            <person name="Xu S.Q."/>
        </authorList>
    </citation>
    <scope>NUCLEOTIDE SEQUENCE [LARGE SCALE GENOMIC DNA]</scope>
    <source>
        <strain evidence="17 18">HX-22-17</strain>
    </source>
</reference>
<dbReference type="Pfam" id="PF00072">
    <property type="entry name" value="Response_reg"/>
    <property type="match status" value="1"/>
</dbReference>
<dbReference type="InterPro" id="IPR013783">
    <property type="entry name" value="Ig-like_fold"/>
</dbReference>
<dbReference type="PANTHER" id="PTHR43547">
    <property type="entry name" value="TWO-COMPONENT HISTIDINE KINASE"/>
    <property type="match status" value="1"/>
</dbReference>
<evidence type="ECO:0000256" key="9">
    <source>
        <dbReference type="ARBA" id="ARBA00023015"/>
    </source>
</evidence>
<dbReference type="SUPFAM" id="SSF55874">
    <property type="entry name" value="ATPase domain of HSP90 chaperone/DNA topoisomerase II/histidine kinase"/>
    <property type="match status" value="1"/>
</dbReference>
<dbReference type="InterPro" id="IPR011110">
    <property type="entry name" value="Reg_prop"/>
</dbReference>
<evidence type="ECO:0000256" key="2">
    <source>
        <dbReference type="ARBA" id="ARBA00012438"/>
    </source>
</evidence>
<dbReference type="FunFam" id="3.40.50.2300:FF:000138">
    <property type="entry name" value="Two-component system sensor histidine kinase/response regulator"/>
    <property type="match status" value="1"/>
</dbReference>
<dbReference type="GO" id="GO:0000155">
    <property type="term" value="F:phosphorelay sensor kinase activity"/>
    <property type="evidence" value="ECO:0007669"/>
    <property type="project" value="InterPro"/>
</dbReference>
<evidence type="ECO:0000256" key="1">
    <source>
        <dbReference type="ARBA" id="ARBA00000085"/>
    </source>
</evidence>
<keyword evidence="8" id="KW-0902">Two-component regulatory system</keyword>
<feature type="domain" description="Histidine kinase" evidence="15">
    <location>
        <begin position="838"/>
        <end position="1055"/>
    </location>
</feature>
<feature type="domain" description="Response regulatory" evidence="16">
    <location>
        <begin position="1094"/>
        <end position="1209"/>
    </location>
</feature>
<feature type="domain" description="HTH araC/xylS-type" evidence="14">
    <location>
        <begin position="1243"/>
        <end position="1342"/>
    </location>
</feature>
<keyword evidence="5" id="KW-0547">Nucleotide-binding</keyword>
<dbReference type="InterPro" id="IPR011123">
    <property type="entry name" value="Y_Y_Y"/>
</dbReference>
<dbReference type="SUPFAM" id="SSF46689">
    <property type="entry name" value="Homeodomain-like"/>
    <property type="match status" value="1"/>
</dbReference>
<dbReference type="Pfam" id="PF07494">
    <property type="entry name" value="Reg_prop"/>
    <property type="match status" value="4"/>
</dbReference>
<dbReference type="EC" id="2.7.13.3" evidence="2"/>
<evidence type="ECO:0000313" key="18">
    <source>
        <dbReference type="Proteomes" id="UP000488299"/>
    </source>
</evidence>
<evidence type="ECO:0000313" key="17">
    <source>
        <dbReference type="EMBL" id="KAB7726855.1"/>
    </source>
</evidence>
<keyword evidence="18" id="KW-1185">Reference proteome</keyword>
<dbReference type="GO" id="GO:0003700">
    <property type="term" value="F:DNA-binding transcription factor activity"/>
    <property type="evidence" value="ECO:0007669"/>
    <property type="project" value="InterPro"/>
</dbReference>
<protein>
    <recommendedName>
        <fullName evidence="2">histidine kinase</fullName>
        <ecNumber evidence="2">2.7.13.3</ecNumber>
    </recommendedName>
</protein>
<keyword evidence="9" id="KW-0805">Transcription regulation</keyword>
<keyword evidence="6" id="KW-0418">Kinase</keyword>
<dbReference type="Gene3D" id="2.130.10.10">
    <property type="entry name" value="YVTN repeat-like/Quinoprotein amine dehydrogenase"/>
    <property type="match status" value="2"/>
</dbReference>
<evidence type="ECO:0000256" key="3">
    <source>
        <dbReference type="ARBA" id="ARBA00022553"/>
    </source>
</evidence>
<dbReference type="PROSITE" id="PS00041">
    <property type="entry name" value="HTH_ARAC_FAMILY_1"/>
    <property type="match status" value="1"/>
</dbReference>
<dbReference type="PANTHER" id="PTHR43547:SF2">
    <property type="entry name" value="HYBRID SIGNAL TRANSDUCTION HISTIDINE KINASE C"/>
    <property type="match status" value="1"/>
</dbReference>
<dbReference type="InterPro" id="IPR011006">
    <property type="entry name" value="CheY-like_superfamily"/>
</dbReference>
<dbReference type="PROSITE" id="PS50109">
    <property type="entry name" value="HIS_KIN"/>
    <property type="match status" value="1"/>
</dbReference>
<dbReference type="CDD" id="cd00082">
    <property type="entry name" value="HisKA"/>
    <property type="match status" value="1"/>
</dbReference>
<dbReference type="GO" id="GO:0005524">
    <property type="term" value="F:ATP binding"/>
    <property type="evidence" value="ECO:0007669"/>
    <property type="project" value="UniProtKB-KW"/>
</dbReference>
<proteinExistence type="predicted"/>
<dbReference type="SMART" id="SM00448">
    <property type="entry name" value="REC"/>
    <property type="match status" value="1"/>
</dbReference>
<comment type="caution">
    <text evidence="17">The sequence shown here is derived from an EMBL/GenBank/DDBJ whole genome shotgun (WGS) entry which is preliminary data.</text>
</comment>
<keyword evidence="10" id="KW-0238">DNA-binding</keyword>
<evidence type="ECO:0000259" key="14">
    <source>
        <dbReference type="PROSITE" id="PS01124"/>
    </source>
</evidence>
<dbReference type="FunFam" id="3.30.565.10:FF:000037">
    <property type="entry name" value="Hybrid sensor histidine kinase/response regulator"/>
    <property type="match status" value="1"/>
</dbReference>
<evidence type="ECO:0000256" key="7">
    <source>
        <dbReference type="ARBA" id="ARBA00022840"/>
    </source>
</evidence>
<evidence type="ECO:0000256" key="6">
    <source>
        <dbReference type="ARBA" id="ARBA00022777"/>
    </source>
</evidence>
<accession>A0A7J5TTR1</accession>
<keyword evidence="4" id="KW-0808">Transferase</keyword>
<dbReference type="Gene3D" id="1.10.10.60">
    <property type="entry name" value="Homeodomain-like"/>
    <property type="match status" value="1"/>
</dbReference>
<gene>
    <name evidence="17" type="ORF">F5984_23355</name>
</gene>
<keyword evidence="3 12" id="KW-0597">Phosphoprotein</keyword>
<dbReference type="EMBL" id="WELI01000013">
    <property type="protein sequence ID" value="KAB7726855.1"/>
    <property type="molecule type" value="Genomic_DNA"/>
</dbReference>
<keyword evidence="7" id="KW-0067">ATP-binding</keyword>
<dbReference type="GO" id="GO:0043565">
    <property type="term" value="F:sequence-specific DNA binding"/>
    <property type="evidence" value="ECO:0007669"/>
    <property type="project" value="InterPro"/>
</dbReference>
<evidence type="ECO:0000256" key="5">
    <source>
        <dbReference type="ARBA" id="ARBA00022741"/>
    </source>
</evidence>
<dbReference type="Gene3D" id="3.30.565.10">
    <property type="entry name" value="Histidine kinase-like ATPase, C-terminal domain"/>
    <property type="match status" value="1"/>
</dbReference>
<dbReference type="InterPro" id="IPR009057">
    <property type="entry name" value="Homeodomain-like_sf"/>
</dbReference>
<evidence type="ECO:0000256" key="4">
    <source>
        <dbReference type="ARBA" id="ARBA00022679"/>
    </source>
</evidence>
<dbReference type="Proteomes" id="UP000488299">
    <property type="component" value="Unassembled WGS sequence"/>
</dbReference>
<feature type="signal peptide" evidence="13">
    <location>
        <begin position="1"/>
        <end position="20"/>
    </location>
</feature>
<dbReference type="Pfam" id="PF07495">
    <property type="entry name" value="Y_Y_Y"/>
    <property type="match status" value="1"/>
</dbReference>
<dbReference type="CDD" id="cd00075">
    <property type="entry name" value="HATPase"/>
    <property type="match status" value="1"/>
</dbReference>